<dbReference type="SUPFAM" id="SSF46689">
    <property type="entry name" value="Homeodomain-like"/>
    <property type="match status" value="2"/>
</dbReference>
<reference evidence="1 2" key="1">
    <citation type="submission" date="2019-03" db="EMBL/GenBank/DDBJ databases">
        <authorList>
            <consortium name="Pathogen Informatics"/>
        </authorList>
    </citation>
    <scope>NUCLEOTIDE SEQUENCE [LARGE SCALE GENOMIC DNA]</scope>
    <source>
        <strain evidence="1 2">NCTC12993</strain>
    </source>
</reference>
<accession>A0A2X3DXD7</accession>
<name>A0A2X3DXD7_KLUCR</name>
<dbReference type="OrthoDB" id="9783876at2"/>
<dbReference type="GeneID" id="99776816"/>
<keyword evidence="2" id="KW-1185">Reference proteome</keyword>
<dbReference type="Gene3D" id="1.10.10.60">
    <property type="entry name" value="Homeodomain-like"/>
    <property type="match status" value="2"/>
</dbReference>
<dbReference type="InterPro" id="IPR009057">
    <property type="entry name" value="Homeodomain-like_sf"/>
</dbReference>
<dbReference type="InterPro" id="IPR032783">
    <property type="entry name" value="AraC_lig"/>
</dbReference>
<dbReference type="AlphaFoldDB" id="A0A2X3DXD7"/>
<dbReference type="InterPro" id="IPR018062">
    <property type="entry name" value="HTH_AraC-typ_CS"/>
</dbReference>
<dbReference type="GO" id="GO:0003700">
    <property type="term" value="F:DNA-binding transcription factor activity"/>
    <property type="evidence" value="ECO:0007669"/>
    <property type="project" value="InterPro"/>
</dbReference>
<evidence type="ECO:0000313" key="2">
    <source>
        <dbReference type="Proteomes" id="UP000401081"/>
    </source>
</evidence>
<dbReference type="RefSeq" id="WP_061281207.1">
    <property type="nucleotide sequence ID" value="NZ_JAMWIK010000002.1"/>
</dbReference>
<dbReference type="InterPro" id="IPR050204">
    <property type="entry name" value="AraC_XylS_family_regulators"/>
</dbReference>
<dbReference type="GO" id="GO:0043565">
    <property type="term" value="F:sequence-specific DNA binding"/>
    <property type="evidence" value="ECO:0007669"/>
    <property type="project" value="InterPro"/>
</dbReference>
<sequence length="319" mass="34203">MTVHTPDLISELLSGMRLSGVNYRRIEASAPFGLAFGNVAGKAQFHFVSRGPVVLRMHSGARFTLNSGDAVFIPNGDAHALLSDDHAVVTPIADLPSEPICNQVQDIHCKTCPDGDNAVIFTGCMDFELGGMQPLIKAMPEVMMVSSLMATRPEIHPLLAAMERESLGRQVGFAGILARLADVVAALIVRGWVESGCGKATGWIQVLRDPRLSRAIFAMHQQPGINWSVAALAKEAGTSRSVFAERFLAATGTTPAKYLGELRMRLAVQYIGQEQQAIETVALRLGYGSVAAFSRAFKRVVGQPPGALRETHQAAQSVA</sequence>
<dbReference type="STRING" id="580.GCA_001266615_03637"/>
<dbReference type="SMART" id="SM00342">
    <property type="entry name" value="HTH_ARAC"/>
    <property type="match status" value="1"/>
</dbReference>
<dbReference type="SUPFAM" id="SSF51182">
    <property type="entry name" value="RmlC-like cupins"/>
    <property type="match status" value="1"/>
</dbReference>
<dbReference type="PROSITE" id="PS01124">
    <property type="entry name" value="HTH_ARAC_FAMILY_2"/>
    <property type="match status" value="1"/>
</dbReference>
<dbReference type="PANTHER" id="PTHR46796">
    <property type="entry name" value="HTH-TYPE TRANSCRIPTIONAL ACTIVATOR RHAS-RELATED"/>
    <property type="match status" value="1"/>
</dbReference>
<dbReference type="Proteomes" id="UP000401081">
    <property type="component" value="Unassembled WGS sequence"/>
</dbReference>
<evidence type="ECO:0000313" key="1">
    <source>
        <dbReference type="EMBL" id="VFS73621.1"/>
    </source>
</evidence>
<dbReference type="InterPro" id="IPR011051">
    <property type="entry name" value="RmlC_Cupin_sf"/>
</dbReference>
<dbReference type="Pfam" id="PF12833">
    <property type="entry name" value="HTH_18"/>
    <property type="match status" value="1"/>
</dbReference>
<dbReference type="PROSITE" id="PS00041">
    <property type="entry name" value="HTH_ARAC_FAMILY_1"/>
    <property type="match status" value="1"/>
</dbReference>
<protein>
    <submittedName>
        <fullName evidence="1">Urease operon transcriptional activator</fullName>
    </submittedName>
</protein>
<dbReference type="Pfam" id="PF12852">
    <property type="entry name" value="Cupin_6"/>
    <property type="match status" value="1"/>
</dbReference>
<proteinExistence type="predicted"/>
<gene>
    <name evidence="1" type="primary">ureR_3</name>
    <name evidence="1" type="ORF">NCTC12993_04992</name>
</gene>
<organism evidence="1 2">
    <name type="scientific">Kluyvera cryocrescens</name>
    <name type="common">Kluyvera citrophila</name>
    <dbReference type="NCBI Taxonomy" id="580"/>
    <lineage>
        <taxon>Bacteria</taxon>
        <taxon>Pseudomonadati</taxon>
        <taxon>Pseudomonadota</taxon>
        <taxon>Gammaproteobacteria</taxon>
        <taxon>Enterobacterales</taxon>
        <taxon>Enterobacteriaceae</taxon>
        <taxon>Kluyvera</taxon>
    </lineage>
</organism>
<dbReference type="InterPro" id="IPR018060">
    <property type="entry name" value="HTH_AraC"/>
</dbReference>
<dbReference type="EMBL" id="CAADJD010000022">
    <property type="protein sequence ID" value="VFS73621.1"/>
    <property type="molecule type" value="Genomic_DNA"/>
</dbReference>
<dbReference type="PANTHER" id="PTHR46796:SF7">
    <property type="entry name" value="ARAC FAMILY TRANSCRIPTIONAL REGULATOR"/>
    <property type="match status" value="1"/>
</dbReference>